<accession>A0A1H6Z8Z3</accession>
<dbReference type="RefSeq" id="WP_090339298.1">
    <property type="nucleotide sequence ID" value="NZ_FNXY01000008.1"/>
</dbReference>
<dbReference type="OrthoDB" id="667337at2"/>
<reference evidence="1 2" key="1">
    <citation type="submission" date="2016-10" db="EMBL/GenBank/DDBJ databases">
        <authorList>
            <person name="de Groot N.N."/>
        </authorList>
    </citation>
    <scope>NUCLEOTIDE SEQUENCE [LARGE SCALE GENOMIC DNA]</scope>
    <source>
        <strain evidence="1 2">DSM 19938</strain>
    </source>
</reference>
<name>A0A1H6Z8Z3_9BACT</name>
<dbReference type="AlphaFoldDB" id="A0A1H6Z8Z3"/>
<keyword evidence="2" id="KW-1185">Reference proteome</keyword>
<evidence type="ECO:0000313" key="1">
    <source>
        <dbReference type="EMBL" id="SEJ47887.1"/>
    </source>
</evidence>
<evidence type="ECO:0008006" key="3">
    <source>
        <dbReference type="Google" id="ProtNLM"/>
    </source>
</evidence>
<proteinExistence type="predicted"/>
<sequence length="157" mass="18078">MKKYYYLLALVLLFSCNKKTETDETKDSSMTVLNDTIPPTRKVVSDVAVASYSEKVKDKDNLNDWKFAVDVFETEETFKYLVKIKYKELEAEDNLTIPNFGIQPKVKLEKGEEELTCIIGFLDKEGAFKEFKRVEIVGDQLKIRQTKGYGRSVVKAK</sequence>
<evidence type="ECO:0000313" key="2">
    <source>
        <dbReference type="Proteomes" id="UP000199532"/>
    </source>
</evidence>
<organism evidence="1 2">
    <name type="scientific">Dyadobacter koreensis</name>
    <dbReference type="NCBI Taxonomy" id="408657"/>
    <lineage>
        <taxon>Bacteria</taxon>
        <taxon>Pseudomonadati</taxon>
        <taxon>Bacteroidota</taxon>
        <taxon>Cytophagia</taxon>
        <taxon>Cytophagales</taxon>
        <taxon>Spirosomataceae</taxon>
        <taxon>Dyadobacter</taxon>
    </lineage>
</organism>
<dbReference type="PROSITE" id="PS51257">
    <property type="entry name" value="PROKAR_LIPOPROTEIN"/>
    <property type="match status" value="1"/>
</dbReference>
<dbReference type="Proteomes" id="UP000199532">
    <property type="component" value="Unassembled WGS sequence"/>
</dbReference>
<gene>
    <name evidence="1" type="ORF">SAMN04487995_4901</name>
</gene>
<dbReference type="EMBL" id="FNXY01000008">
    <property type="protein sequence ID" value="SEJ47887.1"/>
    <property type="molecule type" value="Genomic_DNA"/>
</dbReference>
<protein>
    <recommendedName>
        <fullName evidence="3">Lipoprotein</fullName>
    </recommendedName>
</protein>